<dbReference type="AlphaFoldDB" id="A0A7J9FJC0"/>
<dbReference type="EMBL" id="JABEZW010215860">
    <property type="protein sequence ID" value="MBA0784655.1"/>
    <property type="molecule type" value="Genomic_DNA"/>
</dbReference>
<gene>
    <name evidence="1" type="ORF">Gotri_000094</name>
</gene>
<keyword evidence="2" id="KW-1185">Reference proteome</keyword>
<accession>A0A7J9FJC0</accession>
<dbReference type="Proteomes" id="UP000593568">
    <property type="component" value="Unassembled WGS sequence"/>
</dbReference>
<evidence type="ECO:0000313" key="2">
    <source>
        <dbReference type="Proteomes" id="UP000593568"/>
    </source>
</evidence>
<organism evidence="1 2">
    <name type="scientific">Gossypium trilobum</name>
    <dbReference type="NCBI Taxonomy" id="34281"/>
    <lineage>
        <taxon>Eukaryota</taxon>
        <taxon>Viridiplantae</taxon>
        <taxon>Streptophyta</taxon>
        <taxon>Embryophyta</taxon>
        <taxon>Tracheophyta</taxon>
        <taxon>Spermatophyta</taxon>
        <taxon>Magnoliopsida</taxon>
        <taxon>eudicotyledons</taxon>
        <taxon>Gunneridae</taxon>
        <taxon>Pentapetalae</taxon>
        <taxon>rosids</taxon>
        <taxon>malvids</taxon>
        <taxon>Malvales</taxon>
        <taxon>Malvaceae</taxon>
        <taxon>Malvoideae</taxon>
        <taxon>Gossypium</taxon>
    </lineage>
</organism>
<sequence>MEAFHSVLDSCELHDLDFEGRWDRFPASRVFHAPHSVFDHCSLVIIVVALLSRFVSRQLETMFHFESHWVFEPSCEEEIQSVWTSSTGSVPIQLGLLGVALSTWGRTLHRHRSQFV</sequence>
<comment type="caution">
    <text evidence="1">The sequence shown here is derived from an EMBL/GenBank/DDBJ whole genome shotgun (WGS) entry which is preliminary data.</text>
</comment>
<protein>
    <submittedName>
        <fullName evidence="1">Uncharacterized protein</fullName>
    </submittedName>
</protein>
<reference evidence="1 2" key="1">
    <citation type="journal article" date="2019" name="Genome Biol. Evol.">
        <title>Insights into the evolution of the New World diploid cottons (Gossypium, subgenus Houzingenia) based on genome sequencing.</title>
        <authorList>
            <person name="Grover C.E."/>
            <person name="Arick M.A. 2nd"/>
            <person name="Thrash A."/>
            <person name="Conover J.L."/>
            <person name="Sanders W.S."/>
            <person name="Peterson D.G."/>
            <person name="Frelichowski J.E."/>
            <person name="Scheffler J.A."/>
            <person name="Scheffler B.E."/>
            <person name="Wendel J.F."/>
        </authorList>
    </citation>
    <scope>NUCLEOTIDE SEQUENCE [LARGE SCALE GENOMIC DNA]</scope>
    <source>
        <strain evidence="1">8</strain>
        <tissue evidence="1">Leaf</tissue>
    </source>
</reference>
<evidence type="ECO:0000313" key="1">
    <source>
        <dbReference type="EMBL" id="MBA0784655.1"/>
    </source>
</evidence>
<proteinExistence type="predicted"/>
<name>A0A7J9FJC0_9ROSI</name>